<feature type="region of interest" description="Disordered" evidence="1">
    <location>
        <begin position="1"/>
        <end position="21"/>
    </location>
</feature>
<dbReference type="AlphaFoldDB" id="A0A5R9BD20"/>
<reference evidence="2 3" key="1">
    <citation type="submission" date="2019-05" db="EMBL/GenBank/DDBJ databases">
        <title>Nesterenkonia sp. GY074 isolated from the Southern Atlantic Ocean.</title>
        <authorList>
            <person name="Zhang G."/>
        </authorList>
    </citation>
    <scope>NUCLEOTIDE SEQUENCE [LARGE SCALE GENOMIC DNA]</scope>
    <source>
        <strain evidence="2 3">GY074</strain>
    </source>
</reference>
<protein>
    <submittedName>
        <fullName evidence="2">MoaD/ThiS family protein</fullName>
    </submittedName>
</protein>
<dbReference type="OrthoDB" id="3255135at2"/>
<dbReference type="Proteomes" id="UP000310458">
    <property type="component" value="Unassembled WGS sequence"/>
</dbReference>
<evidence type="ECO:0000256" key="1">
    <source>
        <dbReference type="SAM" id="MobiDB-lite"/>
    </source>
</evidence>
<dbReference type="SUPFAM" id="SSF54285">
    <property type="entry name" value="MoaD/ThiS"/>
    <property type="match status" value="1"/>
</dbReference>
<evidence type="ECO:0000313" key="2">
    <source>
        <dbReference type="EMBL" id="TLP98149.1"/>
    </source>
</evidence>
<gene>
    <name evidence="2" type="ORF">FEF26_05840</name>
</gene>
<name>A0A5R9BD20_9MICC</name>
<comment type="caution">
    <text evidence="2">The sequence shown here is derived from an EMBL/GenBank/DDBJ whole genome shotgun (WGS) entry which is preliminary data.</text>
</comment>
<dbReference type="Gene3D" id="3.10.20.30">
    <property type="match status" value="1"/>
</dbReference>
<evidence type="ECO:0000313" key="3">
    <source>
        <dbReference type="Proteomes" id="UP000310458"/>
    </source>
</evidence>
<sequence>MAPTARGSTSPALNAQTAQCQPSEAEVNAVTVRLYAAAAEAAGTHQLKLHLAESPIPLQHLIDQLNHTVLASAPAPDHGNSPSLERVCAQSSFLVNGTRAAVSRGQVASGDVVDVLPPFAGG</sequence>
<dbReference type="InterPro" id="IPR016155">
    <property type="entry name" value="Mopterin_synth/thiamin_S_b"/>
</dbReference>
<accession>A0A5R9BD20</accession>
<dbReference type="InterPro" id="IPR012675">
    <property type="entry name" value="Beta-grasp_dom_sf"/>
</dbReference>
<dbReference type="EMBL" id="VAVZ01000012">
    <property type="protein sequence ID" value="TLP98149.1"/>
    <property type="molecule type" value="Genomic_DNA"/>
</dbReference>
<keyword evidence="3" id="KW-1185">Reference proteome</keyword>
<organism evidence="2 3">
    <name type="scientific">Nesterenkonia salmonea</name>
    <dbReference type="NCBI Taxonomy" id="1804987"/>
    <lineage>
        <taxon>Bacteria</taxon>
        <taxon>Bacillati</taxon>
        <taxon>Actinomycetota</taxon>
        <taxon>Actinomycetes</taxon>
        <taxon>Micrococcales</taxon>
        <taxon>Micrococcaceae</taxon>
        <taxon>Nesterenkonia</taxon>
    </lineage>
</organism>
<proteinExistence type="predicted"/>